<name>A0ABS4W5R5_9PSEU</name>
<comment type="caution">
    <text evidence="3">The sequence shown here is derived from an EMBL/GenBank/DDBJ whole genome shotgun (WGS) entry which is preliminary data.</text>
</comment>
<evidence type="ECO:0000256" key="1">
    <source>
        <dbReference type="SAM" id="MobiDB-lite"/>
    </source>
</evidence>
<keyword evidence="4" id="KW-1185">Reference proteome</keyword>
<dbReference type="Gene3D" id="3.90.1530.30">
    <property type="match status" value="1"/>
</dbReference>
<dbReference type="EMBL" id="JAGINU010000003">
    <property type="protein sequence ID" value="MBP2371549.1"/>
    <property type="molecule type" value="Genomic_DNA"/>
</dbReference>
<sequence length="499" mass="54354">MDLIRVSVEALDDLDPDRDVRTERGSLDELACSLITHGLLNPLTVIPGENGRYVIHAGGRRRAALRRAAELLAESPEEFGFDDDQAAERTAELTGQVPCWVRADLAGREALTQLAENGERRELSASERYRGLQLAFADGLDDREIAHAAGVKLAHVRTARQTSQFPDAAQEAIAAGQLDLDTATELYAFRDDGKATARLLRRIEQSPQQAPYAIAEEQQKRQRAAAAEQIKAEAREAGYTVRGQPGCLHWGYDGPDELFEFLTHSDGAPLTGEIDGAGDGHCAFVEQAYDGPRLRHFCTNPEAHGHTRARHTSYRTPDEVARLEAERTAADEHRLALDAARTVRGKFLRSLIGSQKVAARHTDLLATVAARFPALLGQAERHHLADELMPVVPEQWNPPRATQHAVARAVLAADAAAEGIIGWRRDREAALWWWNTLAALGYERGDAETAHVGALEAEAERRTAEIAAAAEQGQAAADAAEQALAEHGLLGPETDDDIA</sequence>
<dbReference type="Proteomes" id="UP001519295">
    <property type="component" value="Unassembled WGS sequence"/>
</dbReference>
<dbReference type="Pfam" id="PF02195">
    <property type="entry name" value="ParB_N"/>
    <property type="match status" value="1"/>
</dbReference>
<feature type="region of interest" description="Disordered" evidence="1">
    <location>
        <begin position="470"/>
        <end position="499"/>
    </location>
</feature>
<dbReference type="SUPFAM" id="SSF109709">
    <property type="entry name" value="KorB DNA-binding domain-like"/>
    <property type="match status" value="1"/>
</dbReference>
<evidence type="ECO:0000313" key="3">
    <source>
        <dbReference type="EMBL" id="MBP2371549.1"/>
    </source>
</evidence>
<dbReference type="RefSeq" id="WP_210036697.1">
    <property type="nucleotide sequence ID" value="NZ_JAGINU010000003.1"/>
</dbReference>
<dbReference type="SMART" id="SM00470">
    <property type="entry name" value="ParB"/>
    <property type="match status" value="1"/>
</dbReference>
<dbReference type="SUPFAM" id="SSF110849">
    <property type="entry name" value="ParB/Sulfiredoxin"/>
    <property type="match status" value="1"/>
</dbReference>
<dbReference type="InterPro" id="IPR036086">
    <property type="entry name" value="ParB/Sulfiredoxin_sf"/>
</dbReference>
<evidence type="ECO:0000313" key="4">
    <source>
        <dbReference type="Proteomes" id="UP001519295"/>
    </source>
</evidence>
<protein>
    <submittedName>
        <fullName evidence="3">ParB-like chromosome segregation protein Spo0J</fullName>
    </submittedName>
</protein>
<proteinExistence type="predicted"/>
<dbReference type="InterPro" id="IPR050336">
    <property type="entry name" value="Chromosome_partition/occlusion"/>
</dbReference>
<feature type="compositionally biased region" description="Low complexity" evidence="1">
    <location>
        <begin position="470"/>
        <end position="486"/>
    </location>
</feature>
<organism evidence="3 4">
    <name type="scientific">Pseudonocardia parietis</name>
    <dbReference type="NCBI Taxonomy" id="570936"/>
    <lineage>
        <taxon>Bacteria</taxon>
        <taxon>Bacillati</taxon>
        <taxon>Actinomycetota</taxon>
        <taxon>Actinomycetes</taxon>
        <taxon>Pseudonocardiales</taxon>
        <taxon>Pseudonocardiaceae</taxon>
        <taxon>Pseudonocardia</taxon>
    </lineage>
</organism>
<feature type="domain" description="ParB-like N-terminal" evidence="2">
    <location>
        <begin position="4"/>
        <end position="95"/>
    </location>
</feature>
<dbReference type="Gene3D" id="1.10.10.2830">
    <property type="match status" value="1"/>
</dbReference>
<gene>
    <name evidence="3" type="ORF">JOF36_007322</name>
</gene>
<dbReference type="PANTHER" id="PTHR33375">
    <property type="entry name" value="CHROMOSOME-PARTITIONING PROTEIN PARB-RELATED"/>
    <property type="match status" value="1"/>
</dbReference>
<accession>A0ABS4W5R5</accession>
<evidence type="ECO:0000259" key="2">
    <source>
        <dbReference type="SMART" id="SM00470"/>
    </source>
</evidence>
<reference evidence="3 4" key="1">
    <citation type="submission" date="2021-03" db="EMBL/GenBank/DDBJ databases">
        <title>Sequencing the genomes of 1000 actinobacteria strains.</title>
        <authorList>
            <person name="Klenk H.-P."/>
        </authorList>
    </citation>
    <scope>NUCLEOTIDE SEQUENCE [LARGE SCALE GENOMIC DNA]</scope>
    <source>
        <strain evidence="3 4">DSM 45256</strain>
    </source>
</reference>
<dbReference type="InterPro" id="IPR003115">
    <property type="entry name" value="ParB_N"/>
</dbReference>
<dbReference type="PANTHER" id="PTHR33375:SF7">
    <property type="entry name" value="CHROMOSOME 2-PARTITIONING PROTEIN PARB-RELATED"/>
    <property type="match status" value="1"/>
</dbReference>